<feature type="topological domain" description="Mitochondrial intermembrane" evidence="12">
    <location>
        <begin position="63"/>
        <end position="474"/>
    </location>
</feature>
<dbReference type="AlphaFoldDB" id="A0A167QHT0"/>
<dbReference type="EC" id="4.1.1.65" evidence="12"/>
<dbReference type="PANTHER" id="PTHR10067">
    <property type="entry name" value="PHOSPHATIDYLSERINE DECARBOXYLASE"/>
    <property type="match status" value="1"/>
</dbReference>
<evidence type="ECO:0000313" key="15">
    <source>
        <dbReference type="Proteomes" id="UP000076738"/>
    </source>
</evidence>
<comment type="similarity">
    <text evidence="12">Belongs to the phosphatidylserine decarboxylase family. PSD-B subfamily. Eukaryotic type I sub-subfamily.</text>
</comment>
<evidence type="ECO:0000256" key="9">
    <source>
        <dbReference type="ARBA" id="ARBA00023239"/>
    </source>
</evidence>
<comment type="PTM">
    <text evidence="12">Is synthesized initially as an inactive proenzyme. Formation of the active enzyme involves a self-maturation process in which the active site pyruvoyl group is generated from an internal serine residue via an autocatalytic post-translational modification. Two non-identical subunits are generated from the proenzyme in this reaction, and the pyruvate is formed at the N-terminus of the alpha chain, which is derived from the carboxyl end of the proenzyme. The autoendoproteolytic cleavage occurs by a canonical serine protease mechanism, in which the side chain hydroxyl group of the serine supplies its oxygen atom to form the C-terminus of the beta chain, while the remainder of the serine residue undergoes an oxidative deamination to produce ammonia and the pyruvoyl prosthetic group on the alpha chain. During this reaction, the Ser that is part of the protease active site of the proenzyme becomes the pyruvoyl prosthetic group, which constitutes an essential element of the active site of the mature decarboxylase.</text>
</comment>
<dbReference type="InterPro" id="IPR033661">
    <property type="entry name" value="PSD_type1_euk"/>
</dbReference>
<evidence type="ECO:0000256" key="13">
    <source>
        <dbReference type="SAM" id="MobiDB-lite"/>
    </source>
</evidence>
<dbReference type="GO" id="GO:0006646">
    <property type="term" value="P:phosphatidylethanolamine biosynthetic process"/>
    <property type="evidence" value="ECO:0007669"/>
    <property type="project" value="UniProtKB-UniRule"/>
</dbReference>
<dbReference type="InterPro" id="IPR033177">
    <property type="entry name" value="PSD-B"/>
</dbReference>
<feature type="region of interest" description="Disordered" evidence="13">
    <location>
        <begin position="448"/>
        <end position="474"/>
    </location>
</feature>
<keyword evidence="9 12" id="KW-0456">Lyase</keyword>
<dbReference type="GO" id="GO:0004609">
    <property type="term" value="F:phosphatidylserine decarboxylase activity"/>
    <property type="evidence" value="ECO:0007669"/>
    <property type="project" value="UniProtKB-UniRule"/>
</dbReference>
<sequence length="474" mass="52270">MATALILRSARTPRGKPPPPPPPGKDTPLFQRLSHAWTSTPTRWYPLPLAVGALLLVAMTLKKEYYRAREAEVVMGEDGEMVRLQGPWQVHVLGALPLRQLSRLWGLFNSLELPVWFRPYGYRFYAFLFGANLAEIDPSDLKEYKSMGEFFYRRLREGARPIAEEELVSPADGVIVHLGTIEGRRVEQVKGVTYSLDSLLGRGKPADAVLAPALPAREAVQDESFATVNGISYSLSDLMGSPGSTSSGVQQQGDRAVPQELGEKVHQSVAVAQELGFQAVSALGETLKEGHRLFYVVVYLAPGDYHRFHSPVSWVVQTRRHFSGELFSVNPWLVSRLPNLFVLNERVALLGKWRHGFFAFVPVGATNVGSIKINFDADLRTNSVEKRPQIGRFTEASYASASRLLGGVPVVKGDEIGGFALGSTIVLVFEAPAGWRWMAQPGEKVKMGQALGGPQQTLRDPINKVGKDRRKESS</sequence>
<dbReference type="HAMAP" id="MF_03208">
    <property type="entry name" value="PS_decarb_PSD_B_type1_euk"/>
    <property type="match status" value="1"/>
</dbReference>
<comment type="pathway">
    <text evidence="12">Phospholipid metabolism; phosphatidylethanolamine biosynthesis; phosphatidylethanolamine from CDP-diacylglycerol: step 2/2.</text>
</comment>
<keyword evidence="5 12" id="KW-1133">Transmembrane helix</keyword>
<feature type="active site" description="Charge relay system; for autoendoproteolytic cleavage activity" evidence="12">
    <location>
        <position position="172"/>
    </location>
</feature>
<comment type="subcellular location">
    <molecule>Phosphatidylserine decarboxylase 1 beta chain</molecule>
    <subcellularLocation>
        <location evidence="12">Mitochondrion inner membrane</location>
        <topology evidence="12">Single-pass membrane protein</topology>
        <orientation evidence="12">Intermembrane side</orientation>
    </subcellularLocation>
</comment>
<keyword evidence="12" id="KW-0865">Zymogen</keyword>
<evidence type="ECO:0000256" key="3">
    <source>
        <dbReference type="ARBA" id="ARBA00022692"/>
    </source>
</evidence>
<dbReference type="Proteomes" id="UP000076738">
    <property type="component" value="Unassembled WGS sequence"/>
</dbReference>
<dbReference type="GO" id="GO:0005743">
    <property type="term" value="C:mitochondrial inner membrane"/>
    <property type="evidence" value="ECO:0007669"/>
    <property type="project" value="UniProtKB-SubCell"/>
</dbReference>
<feature type="region of interest" description="Disordered" evidence="13">
    <location>
        <begin position="7"/>
        <end position="27"/>
    </location>
</feature>
<dbReference type="EMBL" id="KV417271">
    <property type="protein sequence ID" value="KZO99774.1"/>
    <property type="molecule type" value="Genomic_DNA"/>
</dbReference>
<feature type="compositionally biased region" description="Pro residues" evidence="13">
    <location>
        <begin position="15"/>
        <end position="25"/>
    </location>
</feature>
<evidence type="ECO:0000313" key="14">
    <source>
        <dbReference type="EMBL" id="KZO99774.1"/>
    </source>
</evidence>
<keyword evidence="10 12" id="KW-1208">Phospholipid metabolism</keyword>
<accession>A0A167QHT0</accession>
<evidence type="ECO:0000256" key="5">
    <source>
        <dbReference type="ARBA" id="ARBA00022989"/>
    </source>
</evidence>
<dbReference type="UniPathway" id="UPA00558">
    <property type="reaction ID" value="UER00616"/>
</dbReference>
<keyword evidence="4 12" id="KW-0210">Decarboxylase</keyword>
<evidence type="ECO:0000256" key="8">
    <source>
        <dbReference type="ARBA" id="ARBA00023209"/>
    </source>
</evidence>
<dbReference type="Pfam" id="PF02666">
    <property type="entry name" value="PS_Dcarbxylase"/>
    <property type="match status" value="2"/>
</dbReference>
<keyword evidence="12" id="KW-0496">Mitochondrion</keyword>
<keyword evidence="3 12" id="KW-0812">Transmembrane</keyword>
<dbReference type="InterPro" id="IPR003817">
    <property type="entry name" value="PS_Dcarbxylase"/>
</dbReference>
<evidence type="ECO:0000256" key="7">
    <source>
        <dbReference type="ARBA" id="ARBA00023136"/>
    </source>
</evidence>
<feature type="modified residue" description="Pyruvic acid (Ser); by autocatalysis" evidence="12">
    <location>
        <position position="423"/>
    </location>
</feature>
<keyword evidence="6 12" id="KW-0443">Lipid metabolism</keyword>
<comment type="catalytic activity">
    <reaction evidence="12">
        <text>a 1,2-diacyl-sn-glycero-3-phospho-L-serine + H(+) = a 1,2-diacyl-sn-glycero-3-phosphoethanolamine + CO2</text>
        <dbReference type="Rhea" id="RHEA:20828"/>
        <dbReference type="ChEBI" id="CHEBI:15378"/>
        <dbReference type="ChEBI" id="CHEBI:16526"/>
        <dbReference type="ChEBI" id="CHEBI:57262"/>
        <dbReference type="ChEBI" id="CHEBI:64612"/>
        <dbReference type="EC" id="4.1.1.65"/>
    </reaction>
</comment>
<dbReference type="GO" id="GO:0016540">
    <property type="term" value="P:protein autoprocessing"/>
    <property type="evidence" value="ECO:0007669"/>
    <property type="project" value="UniProtKB-UniRule"/>
</dbReference>
<name>A0A167QHT0_CALVF</name>
<gene>
    <name evidence="12" type="primary">PSD1</name>
    <name evidence="14" type="ORF">CALVIDRAFT_548602</name>
</gene>
<feature type="site" description="Cleavage (non-hydrolytic); by autocatalysis" evidence="12">
    <location>
        <begin position="422"/>
        <end position="423"/>
    </location>
</feature>
<proteinExistence type="inferred from homology"/>
<keyword evidence="7 12" id="KW-0472">Membrane</keyword>
<evidence type="ECO:0000256" key="4">
    <source>
        <dbReference type="ARBA" id="ARBA00022793"/>
    </source>
</evidence>
<feature type="chain" id="PRO_5023386000" description="Phosphatidylserine decarboxylase 1 alpha chain" evidence="12">
    <location>
        <begin position="423"/>
        <end position="474"/>
    </location>
</feature>
<protein>
    <recommendedName>
        <fullName evidence="12">Phosphatidylserine decarboxylase proenzyme 1, mitochondrial</fullName>
        <ecNumber evidence="12">4.1.1.65</ecNumber>
    </recommendedName>
    <component>
        <recommendedName>
            <fullName evidence="12">Phosphatidylserine decarboxylase 1 beta chain</fullName>
        </recommendedName>
    </component>
    <component>
        <recommendedName>
            <fullName evidence="12">Phosphatidylserine decarboxylase 1 alpha chain</fullName>
        </recommendedName>
    </component>
</protein>
<keyword evidence="11 12" id="KW-0670">Pyruvate</keyword>
<comment type="pathway">
    <text evidence="1">Lipid metabolism.</text>
</comment>
<dbReference type="OrthoDB" id="4330at2759"/>
<evidence type="ECO:0000256" key="11">
    <source>
        <dbReference type="ARBA" id="ARBA00023317"/>
    </source>
</evidence>
<comment type="subunit">
    <text evidence="12">Heterodimer of a large membrane-associated beta subunit and a small pyruvoyl-containing alpha subunit.</text>
</comment>
<comment type="subcellular location">
    <molecule>Phosphatidylserine decarboxylase 1 alpha chain</molecule>
    <subcellularLocation>
        <location evidence="12">Mitochondrion inner membrane</location>
        <topology evidence="12">Peripheral membrane protein</topology>
        <orientation evidence="12">Intermembrane side</orientation>
    </subcellularLocation>
    <text evidence="12">Anchored to the mitochondrial inner membrane through its interaction with the integral membrane beta chain.</text>
</comment>
<dbReference type="PANTHER" id="PTHR10067:SF6">
    <property type="entry name" value="PHOSPHATIDYLSERINE DECARBOXYLASE PROENZYME, MITOCHONDRIAL"/>
    <property type="match status" value="1"/>
</dbReference>
<feature type="topological domain" description="Mitochondrial matrix" evidence="12">
    <location>
        <begin position="1"/>
        <end position="43"/>
    </location>
</feature>
<keyword evidence="15" id="KW-1185">Reference proteome</keyword>
<comment type="function">
    <text evidence="12">Catalyzes the formation of phosphatidylethanolamine (PtdEtn) from phosphatidylserine (PtdSer). Plays a central role in phospholipid metabolism and in the interorganelle trafficking of phosphatidylserine.</text>
</comment>
<feature type="active site" description="Charge relay system; for autoendoproteolytic cleavage activity" evidence="12">
    <location>
        <position position="423"/>
    </location>
</feature>
<reference evidence="14 15" key="1">
    <citation type="journal article" date="2016" name="Mol. Biol. Evol.">
        <title>Comparative Genomics of Early-Diverging Mushroom-Forming Fungi Provides Insights into the Origins of Lignocellulose Decay Capabilities.</title>
        <authorList>
            <person name="Nagy L.G."/>
            <person name="Riley R."/>
            <person name="Tritt A."/>
            <person name="Adam C."/>
            <person name="Daum C."/>
            <person name="Floudas D."/>
            <person name="Sun H."/>
            <person name="Yadav J.S."/>
            <person name="Pangilinan J."/>
            <person name="Larsson K.H."/>
            <person name="Matsuura K."/>
            <person name="Barry K."/>
            <person name="Labutti K."/>
            <person name="Kuo R."/>
            <person name="Ohm R.A."/>
            <person name="Bhattacharya S.S."/>
            <person name="Shirouzu T."/>
            <person name="Yoshinaga Y."/>
            <person name="Martin F.M."/>
            <person name="Grigoriev I.V."/>
            <person name="Hibbett D.S."/>
        </authorList>
    </citation>
    <scope>NUCLEOTIDE SEQUENCE [LARGE SCALE GENOMIC DNA]</scope>
    <source>
        <strain evidence="14 15">TUFC12733</strain>
    </source>
</reference>
<evidence type="ECO:0000256" key="6">
    <source>
        <dbReference type="ARBA" id="ARBA00023098"/>
    </source>
</evidence>
<evidence type="ECO:0000256" key="1">
    <source>
        <dbReference type="ARBA" id="ARBA00005189"/>
    </source>
</evidence>
<feature type="active site" description="Schiff-base intermediate with substrate; via pyruvic acid; for decarboxylase activity" evidence="12">
    <location>
        <position position="423"/>
    </location>
</feature>
<evidence type="ECO:0000256" key="2">
    <source>
        <dbReference type="ARBA" id="ARBA00022516"/>
    </source>
</evidence>
<evidence type="ECO:0000256" key="12">
    <source>
        <dbReference type="HAMAP-Rule" id="MF_03208"/>
    </source>
</evidence>
<keyword evidence="2 12" id="KW-0444">Lipid biosynthesis</keyword>
<dbReference type="STRING" id="1330018.A0A167QHT0"/>
<dbReference type="NCBIfam" id="TIGR00163">
    <property type="entry name" value="PS_decarb"/>
    <property type="match status" value="1"/>
</dbReference>
<feature type="compositionally biased region" description="Basic and acidic residues" evidence="13">
    <location>
        <begin position="461"/>
        <end position="474"/>
    </location>
</feature>
<comment type="cofactor">
    <cofactor evidence="12">
        <name>pyruvate</name>
        <dbReference type="ChEBI" id="CHEBI:15361"/>
    </cofactor>
    <text evidence="12">Binds 1 pyruvoyl group covalently per subunit.</text>
</comment>
<organism evidence="14 15">
    <name type="scientific">Calocera viscosa (strain TUFC12733)</name>
    <dbReference type="NCBI Taxonomy" id="1330018"/>
    <lineage>
        <taxon>Eukaryota</taxon>
        <taxon>Fungi</taxon>
        <taxon>Dikarya</taxon>
        <taxon>Basidiomycota</taxon>
        <taxon>Agaricomycotina</taxon>
        <taxon>Dacrymycetes</taxon>
        <taxon>Dacrymycetales</taxon>
        <taxon>Dacrymycetaceae</taxon>
        <taxon>Calocera</taxon>
    </lineage>
</organism>
<feature type="chain" id="PRO_5023385999" description="Phosphatidylserine decarboxylase 1 beta chain" evidence="12">
    <location>
        <begin position="1"/>
        <end position="422"/>
    </location>
</feature>
<feature type="active site" description="Charge relay system; for autoendoproteolytic cleavage activity" evidence="12">
    <location>
        <position position="309"/>
    </location>
</feature>
<keyword evidence="8 12" id="KW-0594">Phospholipid biosynthesis</keyword>
<keyword evidence="12" id="KW-0999">Mitochondrion inner membrane</keyword>
<evidence type="ECO:0000256" key="10">
    <source>
        <dbReference type="ARBA" id="ARBA00023264"/>
    </source>
</evidence>